<dbReference type="EMBL" id="DTLB01000025">
    <property type="protein sequence ID" value="HFW32213.1"/>
    <property type="molecule type" value="Genomic_DNA"/>
</dbReference>
<accession>A0A7C3MBC8</accession>
<name>A0A7C3MBC8_ARCFL</name>
<protein>
    <submittedName>
        <fullName evidence="1">Uncharacterized protein</fullName>
    </submittedName>
</protein>
<dbReference type="EMBL" id="DSQD01000143">
    <property type="protein sequence ID" value="HGF87678.1"/>
    <property type="molecule type" value="Genomic_DNA"/>
</dbReference>
<proteinExistence type="predicted"/>
<dbReference type="AlphaFoldDB" id="A0A7C3MBC8"/>
<reference evidence="1" key="1">
    <citation type="journal article" date="2020" name="mSystems">
        <title>Genome- and Community-Level Interaction Insights into Carbon Utilization and Element Cycling Functions of Hydrothermarchaeota in Hydrothermal Sediment.</title>
        <authorList>
            <person name="Zhou Z."/>
            <person name="Liu Y."/>
            <person name="Xu W."/>
            <person name="Pan J."/>
            <person name="Luo Z.H."/>
            <person name="Li M."/>
        </authorList>
    </citation>
    <scope>NUCLEOTIDE SEQUENCE [LARGE SCALE GENOMIC DNA]</scope>
    <source>
        <strain evidence="2">SpSt-38</strain>
        <strain evidence="1">SpSt-87</strain>
    </source>
</reference>
<sequence length="188" mass="21288">MQNPEPFVLYVSKRFMDKASKTFGLGIFTRKPLVEILKKMGVAVEELDRDKAKIALERLGESKGITVSTAQLIKGLSLAFFLPTGVFLATLKKVYYRSGAETNDGLILEFLAEIPRAFRSSLFYDVWLVVPKTESGETNIKQLLKTIVDKTGVPPLTEEEWEDAKPIVEKLKDKIQIKGIKENFWQSF</sequence>
<gene>
    <name evidence="2" type="ORF">ENR21_04600</name>
    <name evidence="1" type="ORF">ENW66_04585</name>
</gene>
<evidence type="ECO:0000313" key="1">
    <source>
        <dbReference type="EMBL" id="HFW32213.1"/>
    </source>
</evidence>
<comment type="caution">
    <text evidence="1">The sequence shown here is derived from an EMBL/GenBank/DDBJ whole genome shotgun (WGS) entry which is preliminary data.</text>
</comment>
<evidence type="ECO:0000313" key="2">
    <source>
        <dbReference type="EMBL" id="HGF87678.1"/>
    </source>
</evidence>
<organism evidence="1">
    <name type="scientific">Archaeoglobus fulgidus</name>
    <dbReference type="NCBI Taxonomy" id="2234"/>
    <lineage>
        <taxon>Archaea</taxon>
        <taxon>Methanobacteriati</taxon>
        <taxon>Methanobacteriota</taxon>
        <taxon>Archaeoglobi</taxon>
        <taxon>Archaeoglobales</taxon>
        <taxon>Archaeoglobaceae</taxon>
        <taxon>Archaeoglobus</taxon>
    </lineage>
</organism>